<sequence>MNIEYHRWWSPHLGHDMELKVYGHDGKAVLVFPTAAGRFYDYEDFDMVEACRPFLDTGAIKLFTVDSLDEQTWLNEQIHPHDRAHRYEDYDRYIVHEVVPFIRSHGTAYTKLMVTGCDLGGTHAANCFFKHPNVFDTLVALSGIYSSTPFLGAFLDDRTYYHFPLVYLPNLDDPKYLERYRESMIIFCVGQGAWEEQSLADTHAMRTVLNEKHIPAWVDVWGYDVNHDWPWWQKQIAYFLSHLPFTR</sequence>
<evidence type="ECO:0000313" key="2">
    <source>
        <dbReference type="Proteomes" id="UP000649604"/>
    </source>
</evidence>
<dbReference type="Proteomes" id="UP000649604">
    <property type="component" value="Unassembled WGS sequence"/>
</dbReference>
<organism evidence="1 2">
    <name type="scientific">candidate division KSB3 bacterium</name>
    <dbReference type="NCBI Taxonomy" id="2044937"/>
    <lineage>
        <taxon>Bacteria</taxon>
        <taxon>candidate division KSB3</taxon>
    </lineage>
</organism>
<dbReference type="InterPro" id="IPR050583">
    <property type="entry name" value="Mycobacterial_A85_antigen"/>
</dbReference>
<dbReference type="Pfam" id="PF00756">
    <property type="entry name" value="Esterase"/>
    <property type="match status" value="1"/>
</dbReference>
<proteinExistence type="predicted"/>
<dbReference type="EMBL" id="WJJP01000698">
    <property type="protein sequence ID" value="MBD3327170.1"/>
    <property type="molecule type" value="Genomic_DNA"/>
</dbReference>
<accession>A0A9D5K034</accession>
<dbReference type="AlphaFoldDB" id="A0A9D5K034"/>
<gene>
    <name evidence="1" type="ORF">GF339_21470</name>
</gene>
<dbReference type="PANTHER" id="PTHR48098">
    <property type="entry name" value="ENTEROCHELIN ESTERASE-RELATED"/>
    <property type="match status" value="1"/>
</dbReference>
<dbReference type="InterPro" id="IPR000801">
    <property type="entry name" value="Esterase-like"/>
</dbReference>
<dbReference type="SUPFAM" id="SSF53474">
    <property type="entry name" value="alpha/beta-Hydrolases"/>
    <property type="match status" value="1"/>
</dbReference>
<dbReference type="PANTHER" id="PTHR48098:SF3">
    <property type="entry name" value="IRON(III) ENTEROBACTIN ESTERASE"/>
    <property type="match status" value="1"/>
</dbReference>
<dbReference type="Gene3D" id="3.40.50.1820">
    <property type="entry name" value="alpha/beta hydrolase"/>
    <property type="match status" value="1"/>
</dbReference>
<comment type="caution">
    <text evidence="1">The sequence shown here is derived from an EMBL/GenBank/DDBJ whole genome shotgun (WGS) entry which is preliminary data.</text>
</comment>
<protein>
    <submittedName>
        <fullName evidence="1">Transposase</fullName>
    </submittedName>
</protein>
<evidence type="ECO:0000313" key="1">
    <source>
        <dbReference type="EMBL" id="MBD3327170.1"/>
    </source>
</evidence>
<reference evidence="1" key="1">
    <citation type="submission" date="2019-11" db="EMBL/GenBank/DDBJ databases">
        <title>Microbial mats filling the niche in hypersaline microbial mats.</title>
        <authorList>
            <person name="Wong H.L."/>
            <person name="Macleod F.I."/>
            <person name="White R.A. III"/>
            <person name="Burns B.P."/>
        </authorList>
    </citation>
    <scope>NUCLEOTIDE SEQUENCE</scope>
    <source>
        <strain evidence="1">Rbin_158</strain>
    </source>
</reference>
<dbReference type="InterPro" id="IPR029058">
    <property type="entry name" value="AB_hydrolase_fold"/>
</dbReference>
<name>A0A9D5K034_9BACT</name>